<reference evidence="5" key="1">
    <citation type="submission" date="2018-05" db="EMBL/GenBank/DDBJ databases">
        <authorList>
            <person name="Lanie J.A."/>
            <person name="Ng W.-L."/>
            <person name="Kazmierczak K.M."/>
            <person name="Andrzejewski T.M."/>
            <person name="Davidsen T.M."/>
            <person name="Wayne K.J."/>
            <person name="Tettelin H."/>
            <person name="Glass J.I."/>
            <person name="Rusch D."/>
            <person name="Podicherti R."/>
            <person name="Tsui H.-C.T."/>
            <person name="Winkler M.E."/>
        </authorList>
    </citation>
    <scope>NUCLEOTIDE SEQUENCE</scope>
</reference>
<evidence type="ECO:0000256" key="1">
    <source>
        <dbReference type="ARBA" id="ARBA00006739"/>
    </source>
</evidence>
<gene>
    <name evidence="5" type="ORF">METZ01_LOCUS65100</name>
</gene>
<dbReference type="EMBL" id="UINC01004159">
    <property type="protein sequence ID" value="SVA12246.1"/>
    <property type="molecule type" value="Genomic_DNA"/>
</dbReference>
<proteinExistence type="inferred from homology"/>
<keyword evidence="3" id="KW-0808">Transferase</keyword>
<evidence type="ECO:0000313" key="5">
    <source>
        <dbReference type="EMBL" id="SVA12246.1"/>
    </source>
</evidence>
<keyword evidence="2" id="KW-0328">Glycosyltransferase</keyword>
<dbReference type="Gene3D" id="3.90.550.10">
    <property type="entry name" value="Spore Coat Polysaccharide Biosynthesis Protein SpsA, Chain A"/>
    <property type="match status" value="1"/>
</dbReference>
<comment type="similarity">
    <text evidence="1">Belongs to the glycosyltransferase 2 family.</text>
</comment>
<dbReference type="GO" id="GO:0016757">
    <property type="term" value="F:glycosyltransferase activity"/>
    <property type="evidence" value="ECO:0007669"/>
    <property type="project" value="UniProtKB-KW"/>
</dbReference>
<name>A0A381T7T8_9ZZZZ</name>
<dbReference type="PANTHER" id="PTHR43685">
    <property type="entry name" value="GLYCOSYLTRANSFERASE"/>
    <property type="match status" value="1"/>
</dbReference>
<evidence type="ECO:0000259" key="4">
    <source>
        <dbReference type="Pfam" id="PF00535"/>
    </source>
</evidence>
<accession>A0A381T7T8</accession>
<sequence length="220" mass="26331">MSVSILIPLYNGIEFLKECIESIKQQTYPYWEIIIGINGHPKNSDIYKQAKKYEHTQIKVIEYLDTRGKPQTLNKMINDCSYDIICLLDVDDKWLPKKLEEQIKVKKDYDVVGTLCQYFGTKQDIPRIPRQKIRKRKFLKMNPIINSSCMINKKDAIWNNEFLEDYDMWLRLNYEGKTFYNIPKILTLHRIHNKSHFNNTNNNHVPQLISKWTKIYNKIK</sequence>
<feature type="domain" description="Glycosyltransferase 2-like" evidence="4">
    <location>
        <begin position="4"/>
        <end position="138"/>
    </location>
</feature>
<evidence type="ECO:0000256" key="2">
    <source>
        <dbReference type="ARBA" id="ARBA00022676"/>
    </source>
</evidence>
<organism evidence="5">
    <name type="scientific">marine metagenome</name>
    <dbReference type="NCBI Taxonomy" id="408172"/>
    <lineage>
        <taxon>unclassified sequences</taxon>
        <taxon>metagenomes</taxon>
        <taxon>ecological metagenomes</taxon>
    </lineage>
</organism>
<dbReference type="Pfam" id="PF00535">
    <property type="entry name" value="Glycos_transf_2"/>
    <property type="match status" value="1"/>
</dbReference>
<evidence type="ECO:0000256" key="3">
    <source>
        <dbReference type="ARBA" id="ARBA00022679"/>
    </source>
</evidence>
<dbReference type="InterPro" id="IPR029044">
    <property type="entry name" value="Nucleotide-diphossugar_trans"/>
</dbReference>
<dbReference type="PANTHER" id="PTHR43685:SF5">
    <property type="entry name" value="GLYCOSYLTRANSFERASE EPSE-RELATED"/>
    <property type="match status" value="1"/>
</dbReference>
<dbReference type="AlphaFoldDB" id="A0A381T7T8"/>
<dbReference type="InterPro" id="IPR050834">
    <property type="entry name" value="Glycosyltransf_2"/>
</dbReference>
<dbReference type="InterPro" id="IPR001173">
    <property type="entry name" value="Glyco_trans_2-like"/>
</dbReference>
<dbReference type="SUPFAM" id="SSF53448">
    <property type="entry name" value="Nucleotide-diphospho-sugar transferases"/>
    <property type="match status" value="1"/>
</dbReference>
<protein>
    <recommendedName>
        <fullName evidence="4">Glycosyltransferase 2-like domain-containing protein</fullName>
    </recommendedName>
</protein>